<sequence length="385" mass="45448">MLKIGIDARLYGQTGVGVYLRNLLFYLKKNVKTNFLFYIYLLPQDYDKVDFKNKNFIKKLVYSPWHTFSEQLEFCKVLYKDNLDLMHFTYFSYPVLYKRKFIATIHDTTPLIYKTGKASTKSAFLYELKFQVFKFVISQQIKNAKLIITPTYTVKKQLTDFFGKKYSPKIKAVFEGVDYELINEANRHSGEFAELGGRLQNRSFEQRFRTSRNDESRFFIYIGNFYPHKNVENLIEAFSKVKTDAKLILIGPDDYFSQRLFQSINRLKQNKRIFFYHNPNKEDLVFFYKNASALIHPSLSEGFGLPIVESMYFNLPIIASNIDVFKEILGKKYISFNPKDLLDIAEKIKLFQKSEKKIDYGNFGKKFSFGKMAKQTLEYYNQVLV</sequence>
<evidence type="ECO:0000259" key="2">
    <source>
        <dbReference type="Pfam" id="PF00534"/>
    </source>
</evidence>
<dbReference type="InterPro" id="IPR001296">
    <property type="entry name" value="Glyco_trans_1"/>
</dbReference>
<proteinExistence type="predicted"/>
<dbReference type="GO" id="GO:0016757">
    <property type="term" value="F:glycosyltransferase activity"/>
    <property type="evidence" value="ECO:0007669"/>
    <property type="project" value="InterPro"/>
</dbReference>
<dbReference type="Proteomes" id="UP000179270">
    <property type="component" value="Unassembled WGS sequence"/>
</dbReference>
<reference evidence="3 4" key="1">
    <citation type="journal article" date="2016" name="Nat. Commun.">
        <title>Thousands of microbial genomes shed light on interconnected biogeochemical processes in an aquifer system.</title>
        <authorList>
            <person name="Anantharaman K."/>
            <person name="Brown C.T."/>
            <person name="Hug L.A."/>
            <person name="Sharon I."/>
            <person name="Castelle C.J."/>
            <person name="Probst A.J."/>
            <person name="Thomas B.C."/>
            <person name="Singh A."/>
            <person name="Wilkins M.J."/>
            <person name="Karaoz U."/>
            <person name="Brodie E.L."/>
            <person name="Williams K.H."/>
            <person name="Hubbard S.S."/>
            <person name="Banfield J.F."/>
        </authorList>
    </citation>
    <scope>NUCLEOTIDE SEQUENCE [LARGE SCALE GENOMIC DNA]</scope>
</reference>
<dbReference type="Pfam" id="PF00534">
    <property type="entry name" value="Glycos_transf_1"/>
    <property type="match status" value="1"/>
</dbReference>
<keyword evidence="1" id="KW-0808">Transferase</keyword>
<feature type="domain" description="Glycosyl transferase family 1" evidence="2">
    <location>
        <begin position="205"/>
        <end position="357"/>
    </location>
</feature>
<evidence type="ECO:0000313" key="3">
    <source>
        <dbReference type="EMBL" id="OGK40092.1"/>
    </source>
</evidence>
<dbReference type="Gene3D" id="3.40.50.2000">
    <property type="entry name" value="Glycogen Phosphorylase B"/>
    <property type="match status" value="2"/>
</dbReference>
<dbReference type="STRING" id="1802055.A3A74_02720"/>
<accession>A0A1F7I9U1</accession>
<dbReference type="GO" id="GO:0009103">
    <property type="term" value="P:lipopolysaccharide biosynthetic process"/>
    <property type="evidence" value="ECO:0007669"/>
    <property type="project" value="TreeGrafter"/>
</dbReference>
<dbReference type="PANTHER" id="PTHR46401">
    <property type="entry name" value="GLYCOSYLTRANSFERASE WBBK-RELATED"/>
    <property type="match status" value="1"/>
</dbReference>
<dbReference type="CDD" id="cd03809">
    <property type="entry name" value="GT4_MtfB-like"/>
    <property type="match status" value="1"/>
</dbReference>
<protein>
    <recommendedName>
        <fullName evidence="2">Glycosyl transferase family 1 domain-containing protein</fullName>
    </recommendedName>
</protein>
<dbReference type="PANTHER" id="PTHR46401:SF2">
    <property type="entry name" value="GLYCOSYLTRANSFERASE WBBK-RELATED"/>
    <property type="match status" value="1"/>
</dbReference>
<comment type="caution">
    <text evidence="3">The sequence shown here is derived from an EMBL/GenBank/DDBJ whole genome shotgun (WGS) entry which is preliminary data.</text>
</comment>
<organism evidence="3 4">
    <name type="scientific">Candidatus Roizmanbacteria bacterium RIFCSPLOWO2_01_FULL_35_13</name>
    <dbReference type="NCBI Taxonomy" id="1802055"/>
    <lineage>
        <taxon>Bacteria</taxon>
        <taxon>Candidatus Roizmaniibacteriota</taxon>
    </lineage>
</organism>
<name>A0A1F7I9U1_9BACT</name>
<evidence type="ECO:0000313" key="4">
    <source>
        <dbReference type="Proteomes" id="UP000179270"/>
    </source>
</evidence>
<dbReference type="AlphaFoldDB" id="A0A1F7I9U1"/>
<gene>
    <name evidence="3" type="ORF">A3A74_02720</name>
</gene>
<evidence type="ECO:0000256" key="1">
    <source>
        <dbReference type="ARBA" id="ARBA00022679"/>
    </source>
</evidence>
<dbReference type="EMBL" id="MGAF01000037">
    <property type="protein sequence ID" value="OGK40092.1"/>
    <property type="molecule type" value="Genomic_DNA"/>
</dbReference>
<dbReference type="SUPFAM" id="SSF53756">
    <property type="entry name" value="UDP-Glycosyltransferase/glycogen phosphorylase"/>
    <property type="match status" value="1"/>
</dbReference>